<keyword evidence="3" id="KW-1185">Reference proteome</keyword>
<dbReference type="Proteomes" id="UP000886523">
    <property type="component" value="Unassembled WGS sequence"/>
</dbReference>
<accession>A0A9P6ARK2</accession>
<evidence type="ECO:0000313" key="3">
    <source>
        <dbReference type="Proteomes" id="UP000886523"/>
    </source>
</evidence>
<protein>
    <submittedName>
        <fullName evidence="2">Uncharacterized protein</fullName>
    </submittedName>
</protein>
<gene>
    <name evidence="2" type="ORF">BS47DRAFT_1348101</name>
</gene>
<comment type="caution">
    <text evidence="2">The sequence shown here is derived from an EMBL/GenBank/DDBJ whole genome shotgun (WGS) entry which is preliminary data.</text>
</comment>
<evidence type="ECO:0000313" key="2">
    <source>
        <dbReference type="EMBL" id="KAF9510404.1"/>
    </source>
</evidence>
<feature type="region of interest" description="Disordered" evidence="1">
    <location>
        <begin position="1"/>
        <end position="37"/>
    </location>
</feature>
<sequence>MLPSTSTPMPLVPTAVIPKSRRLGRSSSSSRIDRPISTTHSATAVLSTTNASPTLMMATLKIVFAFR</sequence>
<proteinExistence type="predicted"/>
<name>A0A9P6ARK2_9AGAM</name>
<dbReference type="AlphaFoldDB" id="A0A9P6ARK2"/>
<evidence type="ECO:0000256" key="1">
    <source>
        <dbReference type="SAM" id="MobiDB-lite"/>
    </source>
</evidence>
<dbReference type="EMBL" id="MU129017">
    <property type="protein sequence ID" value="KAF9510404.1"/>
    <property type="molecule type" value="Genomic_DNA"/>
</dbReference>
<reference evidence="2" key="1">
    <citation type="journal article" date="2020" name="Nat. Commun.">
        <title>Large-scale genome sequencing of mycorrhizal fungi provides insights into the early evolution of symbiotic traits.</title>
        <authorList>
            <person name="Miyauchi S."/>
            <person name="Kiss E."/>
            <person name="Kuo A."/>
            <person name="Drula E."/>
            <person name="Kohler A."/>
            <person name="Sanchez-Garcia M."/>
            <person name="Morin E."/>
            <person name="Andreopoulos B."/>
            <person name="Barry K.W."/>
            <person name="Bonito G."/>
            <person name="Buee M."/>
            <person name="Carver A."/>
            <person name="Chen C."/>
            <person name="Cichocki N."/>
            <person name="Clum A."/>
            <person name="Culley D."/>
            <person name="Crous P.W."/>
            <person name="Fauchery L."/>
            <person name="Girlanda M."/>
            <person name="Hayes R.D."/>
            <person name="Keri Z."/>
            <person name="LaButti K."/>
            <person name="Lipzen A."/>
            <person name="Lombard V."/>
            <person name="Magnuson J."/>
            <person name="Maillard F."/>
            <person name="Murat C."/>
            <person name="Nolan M."/>
            <person name="Ohm R.A."/>
            <person name="Pangilinan J."/>
            <person name="Pereira M.F."/>
            <person name="Perotto S."/>
            <person name="Peter M."/>
            <person name="Pfister S."/>
            <person name="Riley R."/>
            <person name="Sitrit Y."/>
            <person name="Stielow J.B."/>
            <person name="Szollosi G."/>
            <person name="Zifcakova L."/>
            <person name="Stursova M."/>
            <person name="Spatafora J.W."/>
            <person name="Tedersoo L."/>
            <person name="Vaario L.M."/>
            <person name="Yamada A."/>
            <person name="Yan M."/>
            <person name="Wang P."/>
            <person name="Xu J."/>
            <person name="Bruns T."/>
            <person name="Baldrian P."/>
            <person name="Vilgalys R."/>
            <person name="Dunand C."/>
            <person name="Henrissat B."/>
            <person name="Grigoriev I.V."/>
            <person name="Hibbett D."/>
            <person name="Nagy L.G."/>
            <person name="Martin F.M."/>
        </authorList>
    </citation>
    <scope>NUCLEOTIDE SEQUENCE</scope>
    <source>
        <strain evidence="2">UP504</strain>
    </source>
</reference>
<organism evidence="2 3">
    <name type="scientific">Hydnum rufescens UP504</name>
    <dbReference type="NCBI Taxonomy" id="1448309"/>
    <lineage>
        <taxon>Eukaryota</taxon>
        <taxon>Fungi</taxon>
        <taxon>Dikarya</taxon>
        <taxon>Basidiomycota</taxon>
        <taxon>Agaricomycotina</taxon>
        <taxon>Agaricomycetes</taxon>
        <taxon>Cantharellales</taxon>
        <taxon>Hydnaceae</taxon>
        <taxon>Hydnum</taxon>
    </lineage>
</organism>